<dbReference type="InterPro" id="IPR025669">
    <property type="entry name" value="AAA_dom"/>
</dbReference>
<dbReference type="PANTHER" id="PTHR32309:SF13">
    <property type="entry name" value="FERRIC ENTEROBACTIN TRANSPORT PROTEIN FEPE"/>
    <property type="match status" value="1"/>
</dbReference>
<evidence type="ECO:0000256" key="3">
    <source>
        <dbReference type="ARBA" id="ARBA00022679"/>
    </source>
</evidence>
<evidence type="ECO:0000313" key="10">
    <source>
        <dbReference type="EMBL" id="OSM07105.1"/>
    </source>
</evidence>
<sequence length="213" mass="23307">MRSWLRRSQGALAGVKASLRSVSREEETRSVLVASSVSKEGASTTAVSMAYALAALGRSRVLLVDGNYDAPQLHQLFNLPIGPGFSDVVTRDVDPQSVIHASEFKGLDVMTSGSAPDRSLDVFESDQFDPVIDALEQSYDYLIMDCAPFLKASDTLLAAQSFDGVILTIRCESTKREVVNLVQSKIAKVGGDVLGVVLNRRRFYLPRFLYGWL</sequence>
<dbReference type="InterPro" id="IPR050445">
    <property type="entry name" value="Bact_polysacc_biosynth/exp"/>
</dbReference>
<dbReference type="CDD" id="cd05387">
    <property type="entry name" value="BY-kinase"/>
    <property type="match status" value="1"/>
</dbReference>
<keyword evidence="6" id="KW-0067">ATP-binding</keyword>
<keyword evidence="7" id="KW-0829">Tyrosine-protein kinase</keyword>
<dbReference type="Proteomes" id="UP000194003">
    <property type="component" value="Unassembled WGS sequence"/>
</dbReference>
<proteinExistence type="inferred from homology"/>
<protein>
    <recommendedName>
        <fullName evidence="2">non-specific protein-tyrosine kinase</fullName>
        <ecNumber evidence="2">2.7.10.2</ecNumber>
    </recommendedName>
</protein>
<organism evidence="10 11">
    <name type="scientific">Magnetofaba australis IT-1</name>
    <dbReference type="NCBI Taxonomy" id="1434232"/>
    <lineage>
        <taxon>Bacteria</taxon>
        <taxon>Pseudomonadati</taxon>
        <taxon>Pseudomonadota</taxon>
        <taxon>Magnetococcia</taxon>
        <taxon>Magnetococcales</taxon>
        <taxon>Magnetococcaceae</taxon>
        <taxon>Magnetofaba</taxon>
    </lineage>
</organism>
<dbReference type="SUPFAM" id="SSF52540">
    <property type="entry name" value="P-loop containing nucleoside triphosphate hydrolases"/>
    <property type="match status" value="1"/>
</dbReference>
<dbReference type="InterPro" id="IPR027417">
    <property type="entry name" value="P-loop_NTPase"/>
</dbReference>
<gene>
    <name evidence="10" type="ORF">MAIT1_03984</name>
</gene>
<dbReference type="Pfam" id="PF13614">
    <property type="entry name" value="AAA_31"/>
    <property type="match status" value="1"/>
</dbReference>
<evidence type="ECO:0000259" key="9">
    <source>
        <dbReference type="Pfam" id="PF13614"/>
    </source>
</evidence>
<dbReference type="PANTHER" id="PTHR32309">
    <property type="entry name" value="TYROSINE-PROTEIN KINASE"/>
    <property type="match status" value="1"/>
</dbReference>
<evidence type="ECO:0000256" key="1">
    <source>
        <dbReference type="ARBA" id="ARBA00007316"/>
    </source>
</evidence>
<dbReference type="EMBL" id="LVJN01000015">
    <property type="protein sequence ID" value="OSM07105.1"/>
    <property type="molecule type" value="Genomic_DNA"/>
</dbReference>
<keyword evidence="3" id="KW-0808">Transferase</keyword>
<keyword evidence="11" id="KW-1185">Reference proteome</keyword>
<dbReference type="InterPro" id="IPR005702">
    <property type="entry name" value="Wzc-like_C"/>
</dbReference>
<evidence type="ECO:0000256" key="7">
    <source>
        <dbReference type="ARBA" id="ARBA00023137"/>
    </source>
</evidence>
<evidence type="ECO:0000313" key="11">
    <source>
        <dbReference type="Proteomes" id="UP000194003"/>
    </source>
</evidence>
<dbReference type="EC" id="2.7.10.2" evidence="2"/>
<evidence type="ECO:0000256" key="6">
    <source>
        <dbReference type="ARBA" id="ARBA00022840"/>
    </source>
</evidence>
<evidence type="ECO:0000256" key="4">
    <source>
        <dbReference type="ARBA" id="ARBA00022741"/>
    </source>
</evidence>
<reference evidence="10 11" key="1">
    <citation type="journal article" date="2016" name="BMC Genomics">
        <title>Combined genomic and structural analyses of a cultured magnetotactic bacterium reveals its niche adaptation to a dynamic environment.</title>
        <authorList>
            <person name="Araujo A.C."/>
            <person name="Morillo V."/>
            <person name="Cypriano J."/>
            <person name="Teixeira L.C."/>
            <person name="Leao P."/>
            <person name="Lyra S."/>
            <person name="Almeida L.G."/>
            <person name="Bazylinski D.A."/>
            <person name="Vasconcellos A.T."/>
            <person name="Abreu F."/>
            <person name="Lins U."/>
        </authorList>
    </citation>
    <scope>NUCLEOTIDE SEQUENCE [LARGE SCALE GENOMIC DNA]</scope>
    <source>
        <strain evidence="10 11">IT-1</strain>
    </source>
</reference>
<comment type="caution">
    <text evidence="10">The sequence shown here is derived from an EMBL/GenBank/DDBJ whole genome shotgun (WGS) entry which is preliminary data.</text>
</comment>
<dbReference type="STRING" id="1434232.MAIT1_03984"/>
<comment type="similarity">
    <text evidence="1">Belongs to the CpsD/CapB family.</text>
</comment>
<accession>A0A1Y2KBB4</accession>
<comment type="catalytic activity">
    <reaction evidence="8">
        <text>L-tyrosyl-[protein] + ATP = O-phospho-L-tyrosyl-[protein] + ADP + H(+)</text>
        <dbReference type="Rhea" id="RHEA:10596"/>
        <dbReference type="Rhea" id="RHEA-COMP:10136"/>
        <dbReference type="Rhea" id="RHEA-COMP:20101"/>
        <dbReference type="ChEBI" id="CHEBI:15378"/>
        <dbReference type="ChEBI" id="CHEBI:30616"/>
        <dbReference type="ChEBI" id="CHEBI:46858"/>
        <dbReference type="ChEBI" id="CHEBI:61978"/>
        <dbReference type="ChEBI" id="CHEBI:456216"/>
        <dbReference type="EC" id="2.7.10.2"/>
    </reaction>
</comment>
<keyword evidence="5" id="KW-0418">Kinase</keyword>
<evidence type="ECO:0000256" key="5">
    <source>
        <dbReference type="ARBA" id="ARBA00022777"/>
    </source>
</evidence>
<evidence type="ECO:0000256" key="8">
    <source>
        <dbReference type="ARBA" id="ARBA00051245"/>
    </source>
</evidence>
<dbReference type="GO" id="GO:0005886">
    <property type="term" value="C:plasma membrane"/>
    <property type="evidence" value="ECO:0007669"/>
    <property type="project" value="TreeGrafter"/>
</dbReference>
<feature type="domain" description="AAA" evidence="9">
    <location>
        <begin position="41"/>
        <end position="186"/>
    </location>
</feature>
<dbReference type="Gene3D" id="3.40.50.300">
    <property type="entry name" value="P-loop containing nucleotide triphosphate hydrolases"/>
    <property type="match status" value="1"/>
</dbReference>
<dbReference type="AlphaFoldDB" id="A0A1Y2KBB4"/>
<evidence type="ECO:0000256" key="2">
    <source>
        <dbReference type="ARBA" id="ARBA00011903"/>
    </source>
</evidence>
<name>A0A1Y2KBB4_9PROT</name>
<keyword evidence="4" id="KW-0547">Nucleotide-binding</keyword>
<dbReference type="GO" id="GO:0004713">
    <property type="term" value="F:protein tyrosine kinase activity"/>
    <property type="evidence" value="ECO:0007669"/>
    <property type="project" value="TreeGrafter"/>
</dbReference>